<name>A0A9K3D365_9EUKA</name>
<dbReference type="AlphaFoldDB" id="A0A9K3D365"/>
<comment type="caution">
    <text evidence="1">The sequence shown here is derived from an EMBL/GenBank/DDBJ whole genome shotgun (WGS) entry which is preliminary data.</text>
</comment>
<protein>
    <submittedName>
        <fullName evidence="1">Uncharacterized protein</fullName>
    </submittedName>
</protein>
<dbReference type="Gene3D" id="2.120.10.80">
    <property type="entry name" value="Kelch-type beta propeller"/>
    <property type="match status" value="1"/>
</dbReference>
<proteinExistence type="predicted"/>
<dbReference type="SUPFAM" id="SSF117281">
    <property type="entry name" value="Kelch motif"/>
    <property type="match status" value="1"/>
</dbReference>
<evidence type="ECO:0000313" key="2">
    <source>
        <dbReference type="Proteomes" id="UP000265618"/>
    </source>
</evidence>
<accession>A0A9K3D365</accession>
<dbReference type="Proteomes" id="UP000265618">
    <property type="component" value="Unassembled WGS sequence"/>
</dbReference>
<organism evidence="1 2">
    <name type="scientific">Kipferlia bialata</name>
    <dbReference type="NCBI Taxonomy" id="797122"/>
    <lineage>
        <taxon>Eukaryota</taxon>
        <taxon>Metamonada</taxon>
        <taxon>Carpediemonas-like organisms</taxon>
        <taxon>Kipferlia</taxon>
    </lineage>
</organism>
<sequence>PSQVLVVGTSSTTGGTCYILNVMDMGTEKERLEVDSEFPHIFKSDRWPDHFKLEAPSVTRVSGNKVLTYGGAYGVDTSTEDMYMLRLDKQTWSKAKNDHLISCLDSTDGHPNRPMGLRNHFAVVLGGMYVVGGGIYDPAGGQTSMWGLDMKTGLWTRLPDVPGDLWMCSGMVVGDTLHALGEYSHYTYTHSGGWVTKSTDMHWMHNCRSQAILLGRHILVFGMKHELYAYDTVSDEWQEWHIERLGGAAKTRCQINRCSGVALGPDNILFIGDEGYAALLTVTHDT</sequence>
<reference evidence="1 2" key="1">
    <citation type="journal article" date="2018" name="PLoS ONE">
        <title>The draft genome of Kipferlia bialata reveals reductive genome evolution in fornicate parasites.</title>
        <authorList>
            <person name="Tanifuji G."/>
            <person name="Takabayashi S."/>
            <person name="Kume K."/>
            <person name="Takagi M."/>
            <person name="Nakayama T."/>
            <person name="Kamikawa R."/>
            <person name="Inagaki Y."/>
            <person name="Hashimoto T."/>
        </authorList>
    </citation>
    <scope>NUCLEOTIDE SEQUENCE [LARGE SCALE GENOMIC DNA]</scope>
    <source>
        <strain evidence="1">NY0173</strain>
    </source>
</reference>
<keyword evidence="2" id="KW-1185">Reference proteome</keyword>
<evidence type="ECO:0000313" key="1">
    <source>
        <dbReference type="EMBL" id="GIQ87425.1"/>
    </source>
</evidence>
<dbReference type="InterPro" id="IPR015915">
    <property type="entry name" value="Kelch-typ_b-propeller"/>
</dbReference>
<gene>
    <name evidence="1" type="ORF">KIPB_009462</name>
</gene>
<dbReference type="EMBL" id="BDIP01003222">
    <property type="protein sequence ID" value="GIQ87425.1"/>
    <property type="molecule type" value="Genomic_DNA"/>
</dbReference>
<feature type="non-terminal residue" evidence="1">
    <location>
        <position position="1"/>
    </location>
</feature>